<protein>
    <submittedName>
        <fullName evidence="2">Uncharacterized protein</fullName>
    </submittedName>
</protein>
<proteinExistence type="predicted"/>
<reference evidence="2 3" key="1">
    <citation type="journal article" date="2014" name="Nat. Commun.">
        <title>Klebsormidium flaccidum genome reveals primary factors for plant terrestrial adaptation.</title>
        <authorList>
            <person name="Hori K."/>
            <person name="Maruyama F."/>
            <person name="Fujisawa T."/>
            <person name="Togashi T."/>
            <person name="Yamamoto N."/>
            <person name="Seo M."/>
            <person name="Sato S."/>
            <person name="Yamada T."/>
            <person name="Mori H."/>
            <person name="Tajima N."/>
            <person name="Moriyama T."/>
            <person name="Ikeuchi M."/>
            <person name="Watanabe M."/>
            <person name="Wada H."/>
            <person name="Kobayashi K."/>
            <person name="Saito M."/>
            <person name="Masuda T."/>
            <person name="Sasaki-Sekimoto Y."/>
            <person name="Mashiguchi K."/>
            <person name="Awai K."/>
            <person name="Shimojima M."/>
            <person name="Masuda S."/>
            <person name="Iwai M."/>
            <person name="Nobusawa T."/>
            <person name="Narise T."/>
            <person name="Kondo S."/>
            <person name="Saito H."/>
            <person name="Sato R."/>
            <person name="Murakawa M."/>
            <person name="Ihara Y."/>
            <person name="Oshima-Yamada Y."/>
            <person name="Ohtaka K."/>
            <person name="Satoh M."/>
            <person name="Sonobe K."/>
            <person name="Ishii M."/>
            <person name="Ohtani R."/>
            <person name="Kanamori-Sato M."/>
            <person name="Honoki R."/>
            <person name="Miyazaki D."/>
            <person name="Mochizuki H."/>
            <person name="Umetsu J."/>
            <person name="Higashi K."/>
            <person name="Shibata D."/>
            <person name="Kamiya Y."/>
            <person name="Sato N."/>
            <person name="Nakamura Y."/>
            <person name="Tabata S."/>
            <person name="Ida S."/>
            <person name="Kurokawa K."/>
            <person name="Ohta H."/>
        </authorList>
    </citation>
    <scope>NUCLEOTIDE SEQUENCE [LARGE SCALE GENOMIC DNA]</scope>
    <source>
        <strain evidence="2 3">NIES-2285</strain>
    </source>
</reference>
<dbReference type="EMBL" id="DF237280">
    <property type="protein sequence ID" value="GAQ87098.1"/>
    <property type="molecule type" value="Genomic_DNA"/>
</dbReference>
<evidence type="ECO:0000313" key="2">
    <source>
        <dbReference type="EMBL" id="GAQ87098.1"/>
    </source>
</evidence>
<accession>A0A1Y1IG61</accession>
<sequence>MAAALGSLAECLQASSSLAYRQSSSQFCSTSWCPTATFLGTPSIGSERNHALLSPVCAAKGPTEVVDDRRRQLFTSHPRRLTRRLSLFANGPARRPTAVRAKGRPKREEEEPLEDETDEPLDMEVVDVGEDPFSERDLDFEEAPVKAAKKSMEEKMAYQAKDDMKKRTEMKEFTDRSGKKVFLEVAIQDRTPEELDAIAWQDRNEFDAEVENPHNWDSQSMDPFKFRAKLPEAVHDNDEFVFERYPDVDDSDDETSNSILRDDSANPHEEWFADDWAGPLTVTELEHTRFMMPSAWEGRLEDGREIYVKHRYGVLNVMVMHQKGWRRKWNTAYYLLHSHHLNSQCTTRRMRELLEGRILNFACEIKFADRFNNVYDVYEGYDVERRMLDGSQGKSHPNWEYRTDFPQQDKVEFLETAKEQYFDKQGQQKHKL</sequence>
<keyword evidence="3" id="KW-1185">Reference proteome</keyword>
<dbReference type="AlphaFoldDB" id="A0A1Y1IG61"/>
<evidence type="ECO:0000313" key="3">
    <source>
        <dbReference type="Proteomes" id="UP000054558"/>
    </source>
</evidence>
<name>A0A1Y1IG61_KLENI</name>
<organism evidence="2 3">
    <name type="scientific">Klebsormidium nitens</name>
    <name type="common">Green alga</name>
    <name type="synonym">Ulothrix nitens</name>
    <dbReference type="NCBI Taxonomy" id="105231"/>
    <lineage>
        <taxon>Eukaryota</taxon>
        <taxon>Viridiplantae</taxon>
        <taxon>Streptophyta</taxon>
        <taxon>Klebsormidiophyceae</taxon>
        <taxon>Klebsormidiales</taxon>
        <taxon>Klebsormidiaceae</taxon>
        <taxon>Klebsormidium</taxon>
    </lineage>
</organism>
<dbReference type="Proteomes" id="UP000054558">
    <property type="component" value="Unassembled WGS sequence"/>
</dbReference>
<gene>
    <name evidence="2" type="ORF">KFL_003310100</name>
</gene>
<feature type="region of interest" description="Disordered" evidence="1">
    <location>
        <begin position="92"/>
        <end position="117"/>
    </location>
</feature>
<evidence type="ECO:0000256" key="1">
    <source>
        <dbReference type="SAM" id="MobiDB-lite"/>
    </source>
</evidence>